<evidence type="ECO:0000256" key="5">
    <source>
        <dbReference type="ARBA" id="ARBA00022729"/>
    </source>
</evidence>
<keyword evidence="5 10" id="KW-0732">Signal</keyword>
<feature type="region of interest" description="Disordered" evidence="9">
    <location>
        <begin position="266"/>
        <end position="314"/>
    </location>
</feature>
<keyword evidence="4" id="KW-0336">GPI-anchor</keyword>
<evidence type="ECO:0000256" key="10">
    <source>
        <dbReference type="SAM" id="SignalP"/>
    </source>
</evidence>
<evidence type="ECO:0000313" key="13">
    <source>
        <dbReference type="Proteomes" id="UP000000702"/>
    </source>
</evidence>
<reference evidence="13" key="1">
    <citation type="submission" date="2011-07" db="EMBL/GenBank/DDBJ databases">
        <title>Divergent evolution of antigenic variation in African trypanosomes.</title>
        <authorList>
            <person name="Jackson A.P."/>
            <person name="Berry A."/>
            <person name="Allison H.C."/>
            <person name="Burton P."/>
            <person name="Anderson J."/>
            <person name="Aslett M."/>
            <person name="Brown R."/>
            <person name="Corton N."/>
            <person name="Harris D."/>
            <person name="Hauser H."/>
            <person name="Gamble J."/>
            <person name="Gilderthorp R."/>
            <person name="McQuillan J."/>
            <person name="Quail M.A."/>
            <person name="Sanders M."/>
            <person name="Van Tonder A."/>
            <person name="Ginger M.L."/>
            <person name="Donelson J.E."/>
            <person name="Field M.C."/>
            <person name="Barry J.D."/>
            <person name="Berriman M."/>
            <person name="Hertz-Fowler C."/>
        </authorList>
    </citation>
    <scope>NUCLEOTIDE SEQUENCE [LARGE SCALE GENOMIC DNA]</scope>
    <source>
        <strain evidence="13">IL3000</strain>
    </source>
</reference>
<evidence type="ECO:0000256" key="4">
    <source>
        <dbReference type="ARBA" id="ARBA00022622"/>
    </source>
</evidence>
<comment type="caution">
    <text evidence="12">The sequence shown here is derived from an EMBL/GenBank/DDBJ whole genome shotgun (WGS) entry which is preliminary data.</text>
</comment>
<dbReference type="InterPro" id="IPR025932">
    <property type="entry name" value="Trypano_VSG_B_N_dom"/>
</dbReference>
<evidence type="ECO:0000313" key="12">
    <source>
        <dbReference type="EMBL" id="CCD15236.1"/>
    </source>
</evidence>
<evidence type="ECO:0000256" key="2">
    <source>
        <dbReference type="ARBA" id="ARBA00004609"/>
    </source>
</evidence>
<feature type="compositionally biased region" description="Basic and acidic residues" evidence="9">
    <location>
        <begin position="266"/>
        <end position="281"/>
    </location>
</feature>
<keyword evidence="6" id="KW-0472">Membrane</keyword>
<evidence type="ECO:0000256" key="3">
    <source>
        <dbReference type="ARBA" id="ARBA00022475"/>
    </source>
</evidence>
<keyword evidence="8" id="KW-0449">Lipoprotein</keyword>
<evidence type="ECO:0000259" key="11">
    <source>
        <dbReference type="Pfam" id="PF13206"/>
    </source>
</evidence>
<dbReference type="AlphaFoldDB" id="F9WD85"/>
<feature type="compositionally biased region" description="Polar residues" evidence="9">
    <location>
        <begin position="287"/>
        <end position="305"/>
    </location>
</feature>
<feature type="signal peptide" evidence="10">
    <location>
        <begin position="1"/>
        <end position="16"/>
    </location>
</feature>
<proteinExistence type="predicted"/>
<comment type="subcellular location">
    <subcellularLocation>
        <location evidence="2">Cell membrane</location>
        <topology evidence="2">Lipid-anchor</topology>
        <topology evidence="2">GPI-anchor</topology>
    </subcellularLocation>
</comment>
<keyword evidence="13" id="KW-1185">Reference proteome</keyword>
<keyword evidence="7" id="KW-0325">Glycoprotein</keyword>
<feature type="chain" id="PRO_5003389002" evidence="10">
    <location>
        <begin position="17"/>
        <end position="341"/>
    </location>
</feature>
<evidence type="ECO:0000256" key="6">
    <source>
        <dbReference type="ARBA" id="ARBA00023136"/>
    </source>
</evidence>
<evidence type="ECO:0000256" key="9">
    <source>
        <dbReference type="SAM" id="MobiDB-lite"/>
    </source>
</evidence>
<evidence type="ECO:0000256" key="1">
    <source>
        <dbReference type="ARBA" id="ARBA00002523"/>
    </source>
</evidence>
<gene>
    <name evidence="12" type="ORF">TCIL3000_0_57780</name>
</gene>
<accession>F9WD85</accession>
<dbReference type="GO" id="GO:0098552">
    <property type="term" value="C:side of membrane"/>
    <property type="evidence" value="ECO:0007669"/>
    <property type="project" value="UniProtKB-KW"/>
</dbReference>
<organism evidence="12 13">
    <name type="scientific">Trypanosoma congolense (strain IL3000)</name>
    <dbReference type="NCBI Taxonomy" id="1068625"/>
    <lineage>
        <taxon>Eukaryota</taxon>
        <taxon>Discoba</taxon>
        <taxon>Euglenozoa</taxon>
        <taxon>Kinetoplastea</taxon>
        <taxon>Metakinetoplastina</taxon>
        <taxon>Trypanosomatida</taxon>
        <taxon>Trypanosomatidae</taxon>
        <taxon>Trypanosoma</taxon>
        <taxon>Nannomonas</taxon>
    </lineage>
</organism>
<reference evidence="12 13" key="2">
    <citation type="journal article" date="2012" name="Proc. Natl. Acad. Sci. U.S.A.">
        <title>Antigenic diversity is generated by distinct evolutionary mechanisms in African trypanosome species.</title>
        <authorList>
            <person name="Jackson A.P."/>
            <person name="Berry A."/>
            <person name="Aslett M."/>
            <person name="Allison H.C."/>
            <person name="Burton P."/>
            <person name="Vavrova-Anderson J."/>
            <person name="Brown R."/>
            <person name="Browne H."/>
            <person name="Corton N."/>
            <person name="Hauser H."/>
            <person name="Gamble J."/>
            <person name="Gilderthorp R."/>
            <person name="Marcello L."/>
            <person name="McQuillan J."/>
            <person name="Otto T.D."/>
            <person name="Quail M.A."/>
            <person name="Sanders M.J."/>
            <person name="van Tonder A."/>
            <person name="Ginger M.L."/>
            <person name="Field M.C."/>
            <person name="Barry J.D."/>
            <person name="Hertz-Fowler C."/>
            <person name="Berriman M."/>
        </authorList>
    </citation>
    <scope>NUCLEOTIDE SEQUENCE [LARGE SCALE GENOMIC DNA]</scope>
    <source>
        <strain evidence="12 13">IL3000</strain>
    </source>
</reference>
<dbReference type="GO" id="GO:0005886">
    <property type="term" value="C:plasma membrane"/>
    <property type="evidence" value="ECO:0007669"/>
    <property type="project" value="UniProtKB-SubCell"/>
</dbReference>
<protein>
    <submittedName>
        <fullName evidence="12">Variant surface glycoprotein</fullName>
    </submittedName>
</protein>
<dbReference type="VEuPathDB" id="TriTrypDB:TcIL3000_0_57780"/>
<dbReference type="Pfam" id="PF13206">
    <property type="entry name" value="VSG_B"/>
    <property type="match status" value="1"/>
</dbReference>
<sequence length="341" mass="37780">MKIWMVMMVFFGVVASADEKDHNGAQHQALCDLMKAAVGKWGSSGEGLSEPLKKALHQTIFGNESGGSLETLRNGLPKDYEEVLKQSDSRNFACGQHYNDPTELGRVHQVLRSGQSAPHDLVCLCTVGDGGWPLNISDSEKLCGLDKSSLGGGSEGWGDESHETKVGKKQITATWNKVTTPCLKEGQGGDLKKALHNLINKLVNTSVVWYPSRFQLGEGEPSDDFACTGSPKRGVCVEYYNSTTTLYPLPWWSELEKAIQKDKEIQEQKKRDEEEKRKQQDEAEQQNSQKPETLKSGPQTNNQTEQPKKDNLTDKLRRYNLTSGTPTSLPSSWLLSAILLI</sequence>
<dbReference type="Proteomes" id="UP000000702">
    <property type="component" value="Unassembled WGS sequence"/>
</dbReference>
<name>F9WD85_TRYCI</name>
<keyword evidence="3" id="KW-1003">Cell membrane</keyword>
<comment type="function">
    <text evidence="1">VSG forms a coat on the surface of the parasite. The trypanosome evades the immune response of the host by expressing a series of antigenically distinct VSGs from an estimated 1000 VSG genes.</text>
</comment>
<dbReference type="CDD" id="cd22249">
    <property type="entry name" value="UDM1_RNF168_RNF169-like"/>
    <property type="match status" value="1"/>
</dbReference>
<dbReference type="EMBL" id="CAEQ01001836">
    <property type="protein sequence ID" value="CCD15236.1"/>
    <property type="molecule type" value="Genomic_DNA"/>
</dbReference>
<evidence type="ECO:0000256" key="8">
    <source>
        <dbReference type="ARBA" id="ARBA00023288"/>
    </source>
</evidence>
<feature type="domain" description="Trypanosome variant surface glycoprotein B-type N-terminal" evidence="11">
    <location>
        <begin position="41"/>
        <end position="274"/>
    </location>
</feature>
<evidence type="ECO:0000256" key="7">
    <source>
        <dbReference type="ARBA" id="ARBA00023180"/>
    </source>
</evidence>